<dbReference type="PANTHER" id="PTHR35307">
    <property type="entry name" value="PROTEIN, PUTATIVE-RELATED"/>
    <property type="match status" value="1"/>
</dbReference>
<accession>A0A9Q0FAF2</accession>
<keyword evidence="1" id="KW-0472">Membrane</keyword>
<feature type="transmembrane region" description="Helical" evidence="1">
    <location>
        <begin position="19"/>
        <end position="41"/>
    </location>
</feature>
<evidence type="ECO:0000313" key="3">
    <source>
        <dbReference type="Proteomes" id="UP001141552"/>
    </source>
</evidence>
<dbReference type="AlphaFoldDB" id="A0A9Q0FAF2"/>
<sequence length="524" mass="58409">MDGCSIYGQLNQAKFSKPIPWIGLYVAAASVAMAMDLLRGFRHKKLWFPSKYFSFNATSLTIITVATKILVDLNSPRPRRIDQLAKLSSDTLICTVMGNSMPSLGSMDNSDLLTNMCKSESQRRFDEMLDDASYKLLSVCDGAFCDMHCLRSNLSTEWYDIWGSYAQTIAVGVGIIAPAIRRFTAVNFRCPGRGKKKTGKGCCSSLIGAKTGSCSDSTTASISIDPGSESQPSSKLDLSRFVLYLEGEDDLGEVEEFDSDLVPSLTCEEPPNCWALPVVNLTAIAVELPNVSDCLLKQIMHTVHEGLKYVKIVEDNLCDKDSLERNQKAAYAVWLEIDLYQKWLDVDLRNLSLQAGTAKEVLEGLGEAAKKTLLEYKESSCVDQCIKDNPFKWPIKVLAANSMYRISQIMLQQHDLNVNDQTGEKSFEAIKVMISDIIGACLTNLRPVLLRSLSSSWEEREESIRFAVYLVGSTEKILKVADRSSFSSLTQDQIAYIDEWRSFHKLKSLSLENNEEDSAECRPK</sequence>
<protein>
    <submittedName>
        <fullName evidence="2">Uncharacterized protein</fullName>
    </submittedName>
</protein>
<organism evidence="2 3">
    <name type="scientific">Turnera subulata</name>
    <dbReference type="NCBI Taxonomy" id="218843"/>
    <lineage>
        <taxon>Eukaryota</taxon>
        <taxon>Viridiplantae</taxon>
        <taxon>Streptophyta</taxon>
        <taxon>Embryophyta</taxon>
        <taxon>Tracheophyta</taxon>
        <taxon>Spermatophyta</taxon>
        <taxon>Magnoliopsida</taxon>
        <taxon>eudicotyledons</taxon>
        <taxon>Gunneridae</taxon>
        <taxon>Pentapetalae</taxon>
        <taxon>rosids</taxon>
        <taxon>fabids</taxon>
        <taxon>Malpighiales</taxon>
        <taxon>Passifloraceae</taxon>
        <taxon>Turnera</taxon>
    </lineage>
</organism>
<proteinExistence type="predicted"/>
<keyword evidence="1" id="KW-0812">Transmembrane</keyword>
<dbReference type="EMBL" id="JAKUCV010006578">
    <property type="protein sequence ID" value="KAJ4826792.1"/>
    <property type="molecule type" value="Genomic_DNA"/>
</dbReference>
<reference evidence="2" key="2">
    <citation type="journal article" date="2023" name="Plants (Basel)">
        <title>Annotation of the Turnera subulata (Passifloraceae) Draft Genome Reveals the S-Locus Evolved after the Divergence of Turneroideae from Passifloroideae in a Stepwise Manner.</title>
        <authorList>
            <person name="Henning P.M."/>
            <person name="Roalson E.H."/>
            <person name="Mir W."/>
            <person name="McCubbin A.G."/>
            <person name="Shore J.S."/>
        </authorList>
    </citation>
    <scope>NUCLEOTIDE SEQUENCE</scope>
    <source>
        <strain evidence="2">F60SS</strain>
    </source>
</reference>
<evidence type="ECO:0000256" key="1">
    <source>
        <dbReference type="SAM" id="Phobius"/>
    </source>
</evidence>
<name>A0A9Q0FAF2_9ROSI</name>
<dbReference type="Proteomes" id="UP001141552">
    <property type="component" value="Unassembled WGS sequence"/>
</dbReference>
<gene>
    <name evidence="2" type="ORF">Tsubulata_036568</name>
</gene>
<dbReference type="OrthoDB" id="1915303at2759"/>
<evidence type="ECO:0000313" key="2">
    <source>
        <dbReference type="EMBL" id="KAJ4826792.1"/>
    </source>
</evidence>
<keyword evidence="1" id="KW-1133">Transmembrane helix</keyword>
<dbReference type="PANTHER" id="PTHR35307:SF3">
    <property type="entry name" value="DUF4220 DOMAIN-CONTAINING PROTEIN"/>
    <property type="match status" value="1"/>
</dbReference>
<reference evidence="2" key="1">
    <citation type="submission" date="2022-02" db="EMBL/GenBank/DDBJ databases">
        <authorList>
            <person name="Henning P.M."/>
            <person name="McCubbin A.G."/>
            <person name="Shore J.S."/>
        </authorList>
    </citation>
    <scope>NUCLEOTIDE SEQUENCE</scope>
    <source>
        <strain evidence="2">F60SS</strain>
        <tissue evidence="2">Leaves</tissue>
    </source>
</reference>
<comment type="caution">
    <text evidence="2">The sequence shown here is derived from an EMBL/GenBank/DDBJ whole genome shotgun (WGS) entry which is preliminary data.</text>
</comment>
<keyword evidence="3" id="KW-1185">Reference proteome</keyword>